<dbReference type="InterPro" id="IPR025877">
    <property type="entry name" value="MobA-like_NTP_Trfase"/>
</dbReference>
<dbReference type="Proteomes" id="UP000823883">
    <property type="component" value="Unassembled WGS sequence"/>
</dbReference>
<name>A0A9D2PD04_9FIRM</name>
<accession>A0A9D2PD04</accession>
<proteinExistence type="predicted"/>
<keyword evidence="2" id="KW-0808">Transferase</keyword>
<dbReference type="InterPro" id="IPR036388">
    <property type="entry name" value="WH-like_DNA-bd_sf"/>
</dbReference>
<evidence type="ECO:0000313" key="3">
    <source>
        <dbReference type="Proteomes" id="UP000823883"/>
    </source>
</evidence>
<dbReference type="Gene3D" id="3.90.550.10">
    <property type="entry name" value="Spore Coat Polysaccharide Biosynthesis Protein SpsA, Chain A"/>
    <property type="match status" value="1"/>
</dbReference>
<dbReference type="PANTHER" id="PTHR43777">
    <property type="entry name" value="MOLYBDENUM COFACTOR CYTIDYLYLTRANSFERASE"/>
    <property type="match status" value="1"/>
</dbReference>
<evidence type="ECO:0000259" key="1">
    <source>
        <dbReference type="Pfam" id="PF12804"/>
    </source>
</evidence>
<dbReference type="AlphaFoldDB" id="A0A9D2PD04"/>
<feature type="domain" description="MobA-like NTP transferase" evidence="1">
    <location>
        <begin position="20"/>
        <end position="159"/>
    </location>
</feature>
<dbReference type="Gene3D" id="1.10.10.10">
    <property type="entry name" value="Winged helix-like DNA-binding domain superfamily/Winged helix DNA-binding domain"/>
    <property type="match status" value="1"/>
</dbReference>
<dbReference type="SUPFAM" id="SSF46785">
    <property type="entry name" value="Winged helix' DNA-binding domain"/>
    <property type="match status" value="1"/>
</dbReference>
<evidence type="ECO:0000313" key="2">
    <source>
        <dbReference type="EMBL" id="HJC47363.1"/>
    </source>
</evidence>
<dbReference type="EMBL" id="DWWL01000028">
    <property type="protein sequence ID" value="HJC47363.1"/>
    <property type="molecule type" value="Genomic_DNA"/>
</dbReference>
<dbReference type="GO" id="GO:0016779">
    <property type="term" value="F:nucleotidyltransferase activity"/>
    <property type="evidence" value="ECO:0007669"/>
    <property type="project" value="UniProtKB-ARBA"/>
</dbReference>
<dbReference type="Pfam" id="PF12804">
    <property type="entry name" value="NTP_transf_3"/>
    <property type="match status" value="1"/>
</dbReference>
<gene>
    <name evidence="2" type="ORF">IAA04_04865</name>
</gene>
<reference evidence="2" key="2">
    <citation type="submission" date="2021-04" db="EMBL/GenBank/DDBJ databases">
        <authorList>
            <person name="Gilroy R."/>
        </authorList>
    </citation>
    <scope>NUCLEOTIDE SEQUENCE</scope>
    <source>
        <strain evidence="2">CHK183-5548</strain>
    </source>
</reference>
<dbReference type="SUPFAM" id="SSF53448">
    <property type="entry name" value="Nucleotide-diphospho-sugar transferases"/>
    <property type="match status" value="1"/>
</dbReference>
<dbReference type="InterPro" id="IPR036390">
    <property type="entry name" value="WH_DNA-bd_sf"/>
</dbReference>
<sequence length="313" mass="34939">MKTGALIIADGHEKGREDFRPLLPAGDSTVIRRIIITLKQAGADPVVVVTGLQGDVLEKHIAKLGVICLRNEDYENTQMFYSICMGLDYIRNLCGRVFVLPAKFPMFLPATVRRMMETEDPVVCPVRNGMRGHPVLLSSSVIDDILAYEGEFGLQGALMQKHVADQIREVEVEDDGIILAVETKEDCAHPLVEESRIAVYPQVELSLGRNEEFFSPFMAQFLSLIDYTGSIQTACRQLHISYTKGWSLLKSAQQQIGFPVLITKSGGANGGCSQLTPRSRDFLSRYLAMEQALSREGERLFQRYFPEYAGKET</sequence>
<reference evidence="2" key="1">
    <citation type="journal article" date="2021" name="PeerJ">
        <title>Extensive microbial diversity within the chicken gut microbiome revealed by metagenomics and culture.</title>
        <authorList>
            <person name="Gilroy R."/>
            <person name="Ravi A."/>
            <person name="Getino M."/>
            <person name="Pursley I."/>
            <person name="Horton D.L."/>
            <person name="Alikhan N.F."/>
            <person name="Baker D."/>
            <person name="Gharbi K."/>
            <person name="Hall N."/>
            <person name="Watson M."/>
            <person name="Adriaenssens E.M."/>
            <person name="Foster-Nyarko E."/>
            <person name="Jarju S."/>
            <person name="Secka A."/>
            <person name="Antonio M."/>
            <person name="Oren A."/>
            <person name="Chaudhuri R.R."/>
            <person name="La Ragione R."/>
            <person name="Hildebrand F."/>
            <person name="Pallen M.J."/>
        </authorList>
    </citation>
    <scope>NUCLEOTIDE SEQUENCE</scope>
    <source>
        <strain evidence="2">CHK183-5548</strain>
    </source>
</reference>
<protein>
    <submittedName>
        <fullName evidence="2">NTP transferase domain-containing protein</fullName>
    </submittedName>
</protein>
<organism evidence="2 3">
    <name type="scientific">Candidatus Lachnoclostridium pullistercoris</name>
    <dbReference type="NCBI Taxonomy" id="2838632"/>
    <lineage>
        <taxon>Bacteria</taxon>
        <taxon>Bacillati</taxon>
        <taxon>Bacillota</taxon>
        <taxon>Clostridia</taxon>
        <taxon>Lachnospirales</taxon>
        <taxon>Lachnospiraceae</taxon>
    </lineage>
</organism>
<dbReference type="InterPro" id="IPR029044">
    <property type="entry name" value="Nucleotide-diphossugar_trans"/>
</dbReference>
<comment type="caution">
    <text evidence="2">The sequence shown here is derived from an EMBL/GenBank/DDBJ whole genome shotgun (WGS) entry which is preliminary data.</text>
</comment>
<dbReference type="PANTHER" id="PTHR43777:SF1">
    <property type="entry name" value="MOLYBDENUM COFACTOR CYTIDYLYLTRANSFERASE"/>
    <property type="match status" value="1"/>
</dbReference>